<proteinExistence type="predicted"/>
<dbReference type="Pfam" id="PF13847">
    <property type="entry name" value="Methyltransf_31"/>
    <property type="match status" value="1"/>
</dbReference>
<comment type="caution">
    <text evidence="3">The sequence shown here is derived from an EMBL/GenBank/DDBJ whole genome shotgun (WGS) entry which is preliminary data.</text>
</comment>
<keyword evidence="4" id="KW-1185">Reference proteome</keyword>
<dbReference type="CDD" id="cd02440">
    <property type="entry name" value="AdoMet_MTases"/>
    <property type="match status" value="1"/>
</dbReference>
<evidence type="ECO:0000313" key="3">
    <source>
        <dbReference type="EMBL" id="MCC5465461.1"/>
    </source>
</evidence>
<keyword evidence="3" id="KW-0489">Methyltransferase</keyword>
<protein>
    <submittedName>
        <fullName evidence="3">Class I SAM-dependent methyltransferase</fullName>
    </submittedName>
</protein>
<dbReference type="Gene3D" id="3.40.50.150">
    <property type="entry name" value="Vaccinia Virus protein VP39"/>
    <property type="match status" value="1"/>
</dbReference>
<dbReference type="GO" id="GO:0008168">
    <property type="term" value="F:methyltransferase activity"/>
    <property type="evidence" value="ECO:0007669"/>
    <property type="project" value="UniProtKB-KW"/>
</dbReference>
<evidence type="ECO:0000313" key="4">
    <source>
        <dbReference type="Proteomes" id="UP001165492"/>
    </source>
</evidence>
<dbReference type="InterPro" id="IPR025714">
    <property type="entry name" value="Methyltranfer_dom"/>
</dbReference>
<evidence type="ECO:0000256" key="1">
    <source>
        <dbReference type="ARBA" id="ARBA00022679"/>
    </source>
</evidence>
<evidence type="ECO:0000259" key="2">
    <source>
        <dbReference type="Pfam" id="PF13847"/>
    </source>
</evidence>
<dbReference type="Proteomes" id="UP001165492">
    <property type="component" value="Unassembled WGS sequence"/>
</dbReference>
<dbReference type="GO" id="GO:0032259">
    <property type="term" value="P:methylation"/>
    <property type="evidence" value="ECO:0007669"/>
    <property type="project" value="UniProtKB-KW"/>
</dbReference>
<dbReference type="PANTHER" id="PTHR43861">
    <property type="entry name" value="TRANS-ACONITATE 2-METHYLTRANSFERASE-RELATED"/>
    <property type="match status" value="1"/>
</dbReference>
<dbReference type="InterPro" id="IPR029063">
    <property type="entry name" value="SAM-dependent_MTases_sf"/>
</dbReference>
<keyword evidence="1" id="KW-0808">Transferase</keyword>
<organism evidence="3 4">
    <name type="scientific">Pelosinus baikalensis</name>
    <dbReference type="NCBI Taxonomy" id="2892015"/>
    <lineage>
        <taxon>Bacteria</taxon>
        <taxon>Bacillati</taxon>
        <taxon>Bacillota</taxon>
        <taxon>Negativicutes</taxon>
        <taxon>Selenomonadales</taxon>
        <taxon>Sporomusaceae</taxon>
        <taxon>Pelosinus</taxon>
    </lineage>
</organism>
<dbReference type="RefSeq" id="WP_229534708.1">
    <property type="nucleotide sequence ID" value="NZ_JAJHJB010000009.1"/>
</dbReference>
<reference evidence="3" key="1">
    <citation type="submission" date="2021-11" db="EMBL/GenBank/DDBJ databases">
        <title>Description of a new species Pelosinus isolated from the bottom sediments of Lake Baikal.</title>
        <authorList>
            <person name="Zakharyuk A."/>
        </authorList>
    </citation>
    <scope>NUCLEOTIDE SEQUENCE</scope>
    <source>
        <strain evidence="3">Bkl1</strain>
    </source>
</reference>
<dbReference type="EMBL" id="JAJHJB010000009">
    <property type="protein sequence ID" value="MCC5465461.1"/>
    <property type="molecule type" value="Genomic_DNA"/>
</dbReference>
<feature type="domain" description="Methyltransferase" evidence="2">
    <location>
        <begin position="33"/>
        <end position="154"/>
    </location>
</feature>
<gene>
    <name evidence="3" type="ORF">LMF89_08815</name>
</gene>
<name>A0ABS8HS88_9FIRM</name>
<dbReference type="PANTHER" id="PTHR43861:SF3">
    <property type="entry name" value="PUTATIVE (AFU_ORTHOLOGUE AFUA_2G14390)-RELATED"/>
    <property type="match status" value="1"/>
</dbReference>
<sequence>MNFNMQSISWDTEKRIKRAKIIAEQIAHTAKLKKSYSALEFGCGTGLISFQLYDKLKDITCIDTSQGMIENLNSKIQQNKVANMAAYQHNIDDGHLLTPKYDLVYTSMALHHIIDIDTTLANLYKLLKTDGHLCIVDLDEDDGSFHKLEADFSGHHGFNQNQLKEVLGQIGYKEVESHTFYNDVKNIDGAEFQYSLFIAIGRK</sequence>
<dbReference type="SUPFAM" id="SSF53335">
    <property type="entry name" value="S-adenosyl-L-methionine-dependent methyltransferases"/>
    <property type="match status" value="1"/>
</dbReference>
<accession>A0ABS8HS88</accession>